<dbReference type="Gene3D" id="1.20.1250.20">
    <property type="entry name" value="MFS general substrate transporter like domains"/>
    <property type="match status" value="1"/>
</dbReference>
<evidence type="ECO:0000256" key="2">
    <source>
        <dbReference type="ARBA" id="ARBA00022692"/>
    </source>
</evidence>
<keyword evidence="3 6" id="KW-1133">Transmembrane helix</keyword>
<feature type="region of interest" description="Disordered" evidence="5">
    <location>
        <begin position="513"/>
        <end position="588"/>
    </location>
</feature>
<dbReference type="eggNOG" id="KOG0255">
    <property type="taxonomic scope" value="Eukaryota"/>
</dbReference>
<name>C5DF54_LACTC</name>
<keyword evidence="4 6" id="KW-0472">Membrane</keyword>
<accession>C5DF54</accession>
<organism evidence="7 8">
    <name type="scientific">Lachancea thermotolerans (strain ATCC 56472 / CBS 6340 / NRRL Y-8284)</name>
    <name type="common">Yeast</name>
    <name type="synonym">Kluyveromyces thermotolerans</name>
    <dbReference type="NCBI Taxonomy" id="559295"/>
    <lineage>
        <taxon>Eukaryota</taxon>
        <taxon>Fungi</taxon>
        <taxon>Dikarya</taxon>
        <taxon>Ascomycota</taxon>
        <taxon>Saccharomycotina</taxon>
        <taxon>Saccharomycetes</taxon>
        <taxon>Saccharomycetales</taxon>
        <taxon>Saccharomycetaceae</taxon>
        <taxon>Lachancea</taxon>
    </lineage>
</organism>
<feature type="transmembrane region" description="Helical" evidence="6">
    <location>
        <begin position="144"/>
        <end position="165"/>
    </location>
</feature>
<dbReference type="Pfam" id="PF07690">
    <property type="entry name" value="MFS_1"/>
    <property type="match status" value="1"/>
</dbReference>
<feature type="transmembrane region" description="Helical" evidence="6">
    <location>
        <begin position="274"/>
        <end position="293"/>
    </location>
</feature>
<feature type="compositionally biased region" description="Low complexity" evidence="5">
    <location>
        <begin position="8"/>
        <end position="22"/>
    </location>
</feature>
<feature type="transmembrane region" description="Helical" evidence="6">
    <location>
        <begin position="48"/>
        <end position="69"/>
    </location>
</feature>
<feature type="region of interest" description="Disordered" evidence="5">
    <location>
        <begin position="1"/>
        <end position="34"/>
    </location>
</feature>
<dbReference type="Proteomes" id="UP000002036">
    <property type="component" value="Chromosome D"/>
</dbReference>
<evidence type="ECO:0000256" key="4">
    <source>
        <dbReference type="ARBA" id="ARBA00023136"/>
    </source>
</evidence>
<keyword evidence="2 6" id="KW-0812">Transmembrane</keyword>
<evidence type="ECO:0000313" key="7">
    <source>
        <dbReference type="EMBL" id="CAR22809.1"/>
    </source>
</evidence>
<feature type="transmembrane region" description="Helical" evidence="6">
    <location>
        <begin position="473"/>
        <end position="492"/>
    </location>
</feature>
<feature type="transmembrane region" description="Helical" evidence="6">
    <location>
        <begin position="81"/>
        <end position="102"/>
    </location>
</feature>
<dbReference type="OMA" id="LMPETHK"/>
<dbReference type="GO" id="GO:0000297">
    <property type="term" value="F:spermine transmembrane transporter activity"/>
    <property type="evidence" value="ECO:0007669"/>
    <property type="project" value="TreeGrafter"/>
</dbReference>
<gene>
    <name evidence="7" type="ordered locus">KLTH0D12320g</name>
</gene>
<evidence type="ECO:0000256" key="1">
    <source>
        <dbReference type="ARBA" id="ARBA00004141"/>
    </source>
</evidence>
<dbReference type="InterPro" id="IPR036259">
    <property type="entry name" value="MFS_trans_sf"/>
</dbReference>
<dbReference type="HOGENOM" id="CLU_008455_11_3_1"/>
<dbReference type="KEGG" id="lth:KLTH0D12320g"/>
<evidence type="ECO:0000256" key="6">
    <source>
        <dbReference type="SAM" id="Phobius"/>
    </source>
</evidence>
<dbReference type="GO" id="GO:0005886">
    <property type="term" value="C:plasma membrane"/>
    <property type="evidence" value="ECO:0007669"/>
    <property type="project" value="TreeGrafter"/>
</dbReference>
<dbReference type="OrthoDB" id="3936150at2759"/>
<sequence length="588" mass="64471">MDKSADCSGSMSNHSHISSSDPIDPRSLEWDGPMDPDNPHNWPTWKKWFATMTAALLCLVVTMGSSLYVNGVPRMVLEYGYSQTLALAGLTFYLLGLSTVVGAPLSEIFGRKPIYVASLPLSMLFTMGVALSGGKMRVVLPVRFFAGVFASPALSVASGTIVDIFDMDEVSVAMSLFCLAPFLGPVISPVIAGFATEKQGWRWATYIQLFAGGLIMPFVLLMPETHKTVILIKRAKKRSVNLIKPSAKDKKNFLKLTLTITVFRPIKMLLVEPTVLMFSIYVAFIFAVLFAFFEAYPVIFRGVYHMDGGISGLAFIGIGIGLWIGSVFYILYDRRFFFPAPPAGTPALKSADGKRTKPYRGKRDPVTGEIVPLKPEKLLDICKIGSIALPISLFWLGWTSKSSVHWMAPMAAGVPFGFGLILIFFSVIMYFSTCYPPLYVASALAANNLLRYVTSCVFPLFTIQMYEKMTIGWASSLFGFICVAMIPLPWIFERYGEGMRQKSTFGFNALEGEKGDEESCQSTSQKRFSHDDDPNFENGGITGPNVSNAKKEEAGVLQANGESSSVRSHALSSGESNISQPVLKGSFL</sequence>
<evidence type="ECO:0000256" key="5">
    <source>
        <dbReference type="SAM" id="MobiDB-lite"/>
    </source>
</evidence>
<feature type="transmembrane region" description="Helical" evidence="6">
    <location>
        <begin position="172"/>
        <end position="191"/>
    </location>
</feature>
<dbReference type="FunCoup" id="C5DF54">
    <property type="interactions" value="72"/>
</dbReference>
<dbReference type="AlphaFoldDB" id="C5DF54"/>
<dbReference type="GO" id="GO:0015606">
    <property type="term" value="F:spermidine transmembrane transporter activity"/>
    <property type="evidence" value="ECO:0007669"/>
    <property type="project" value="TreeGrafter"/>
</dbReference>
<dbReference type="InParanoid" id="C5DF54"/>
<reference evidence="7 8" key="1">
    <citation type="journal article" date="2009" name="Genome Res.">
        <title>Comparative genomics of protoploid Saccharomycetaceae.</title>
        <authorList>
            <consortium name="The Genolevures Consortium"/>
            <person name="Souciet J.-L."/>
            <person name="Dujon B."/>
            <person name="Gaillardin C."/>
            <person name="Johnston M."/>
            <person name="Baret P.V."/>
            <person name="Cliften P."/>
            <person name="Sherman D.J."/>
            <person name="Weissenbach J."/>
            <person name="Westhof E."/>
            <person name="Wincker P."/>
            <person name="Jubin C."/>
            <person name="Poulain J."/>
            <person name="Barbe V."/>
            <person name="Segurens B."/>
            <person name="Artiguenave F."/>
            <person name="Anthouard V."/>
            <person name="Vacherie B."/>
            <person name="Val M.-E."/>
            <person name="Fulton R.S."/>
            <person name="Minx P."/>
            <person name="Wilson R."/>
            <person name="Durrens P."/>
            <person name="Jean G."/>
            <person name="Marck C."/>
            <person name="Martin T."/>
            <person name="Nikolski M."/>
            <person name="Rolland T."/>
            <person name="Seret M.-L."/>
            <person name="Casaregola S."/>
            <person name="Despons L."/>
            <person name="Fairhead C."/>
            <person name="Fischer G."/>
            <person name="Lafontaine I."/>
            <person name="Leh V."/>
            <person name="Lemaire M."/>
            <person name="de Montigny J."/>
            <person name="Neuveglise C."/>
            <person name="Thierry A."/>
            <person name="Blanc-Lenfle I."/>
            <person name="Bleykasten C."/>
            <person name="Diffels J."/>
            <person name="Fritsch E."/>
            <person name="Frangeul L."/>
            <person name="Goeffon A."/>
            <person name="Jauniaux N."/>
            <person name="Kachouri-Lafond R."/>
            <person name="Payen C."/>
            <person name="Potier S."/>
            <person name="Pribylova L."/>
            <person name="Ozanne C."/>
            <person name="Richard G.-F."/>
            <person name="Sacerdot C."/>
            <person name="Straub M.-L."/>
            <person name="Talla E."/>
        </authorList>
    </citation>
    <scope>NUCLEOTIDE SEQUENCE [LARGE SCALE GENOMIC DNA]</scope>
    <source>
        <strain evidence="8">ATCC 56472 / CBS 6340 / NRRL Y-8284</strain>
    </source>
</reference>
<protein>
    <submittedName>
        <fullName evidence="7">KLTH0D12320p</fullName>
    </submittedName>
</protein>
<proteinExistence type="predicted"/>
<dbReference type="RefSeq" id="XP_002553247.1">
    <property type="nucleotide sequence ID" value="XM_002553201.1"/>
</dbReference>
<dbReference type="GeneID" id="8295487"/>
<evidence type="ECO:0000313" key="8">
    <source>
        <dbReference type="Proteomes" id="UP000002036"/>
    </source>
</evidence>
<dbReference type="SUPFAM" id="SSF103473">
    <property type="entry name" value="MFS general substrate transporter"/>
    <property type="match status" value="1"/>
</dbReference>
<feature type="transmembrane region" description="Helical" evidence="6">
    <location>
        <begin position="114"/>
        <end position="132"/>
    </location>
</feature>
<feature type="transmembrane region" description="Helical" evidence="6">
    <location>
        <begin position="410"/>
        <end position="431"/>
    </location>
</feature>
<keyword evidence="8" id="KW-1185">Reference proteome</keyword>
<dbReference type="InterPro" id="IPR005829">
    <property type="entry name" value="Sugar_transporter_CS"/>
</dbReference>
<dbReference type="PANTHER" id="PTHR23502:SF38">
    <property type="entry name" value="POLYAMINE TRANSPORTER 4"/>
    <property type="match status" value="1"/>
</dbReference>
<dbReference type="EMBL" id="CU928168">
    <property type="protein sequence ID" value="CAR22809.1"/>
    <property type="molecule type" value="Genomic_DNA"/>
</dbReference>
<comment type="subcellular location">
    <subcellularLocation>
        <location evidence="1">Membrane</location>
        <topology evidence="1">Multi-pass membrane protein</topology>
    </subcellularLocation>
</comment>
<dbReference type="InterPro" id="IPR011701">
    <property type="entry name" value="MFS"/>
</dbReference>
<feature type="transmembrane region" description="Helical" evidence="6">
    <location>
        <begin position="438"/>
        <end position="461"/>
    </location>
</feature>
<feature type="compositionally biased region" description="Polar residues" evidence="5">
    <location>
        <begin position="560"/>
        <end position="580"/>
    </location>
</feature>
<dbReference type="PANTHER" id="PTHR23502">
    <property type="entry name" value="MAJOR FACILITATOR SUPERFAMILY"/>
    <property type="match status" value="1"/>
</dbReference>
<evidence type="ECO:0000256" key="3">
    <source>
        <dbReference type="ARBA" id="ARBA00022989"/>
    </source>
</evidence>
<feature type="transmembrane region" description="Helical" evidence="6">
    <location>
        <begin position="203"/>
        <end position="223"/>
    </location>
</feature>
<dbReference type="CDD" id="cd17323">
    <property type="entry name" value="MFS_Tpo1_MDR_like"/>
    <property type="match status" value="1"/>
</dbReference>
<feature type="transmembrane region" description="Helical" evidence="6">
    <location>
        <begin position="313"/>
        <end position="332"/>
    </location>
</feature>
<dbReference type="PROSITE" id="PS00216">
    <property type="entry name" value="SUGAR_TRANSPORT_1"/>
    <property type="match status" value="1"/>
</dbReference>